<comment type="catalytic activity">
    <reaction evidence="7">
        <text>L-threonyl-[protein] + ATP = O-phospho-L-threonyl-[protein] + ADP + H(+)</text>
        <dbReference type="Rhea" id="RHEA:46608"/>
        <dbReference type="Rhea" id="RHEA-COMP:11060"/>
        <dbReference type="Rhea" id="RHEA-COMP:11605"/>
        <dbReference type="ChEBI" id="CHEBI:15378"/>
        <dbReference type="ChEBI" id="CHEBI:30013"/>
        <dbReference type="ChEBI" id="CHEBI:30616"/>
        <dbReference type="ChEBI" id="CHEBI:61977"/>
        <dbReference type="ChEBI" id="CHEBI:456216"/>
        <dbReference type="EC" id="2.7.11.1"/>
    </reaction>
</comment>
<dbReference type="GO" id="GO:0004674">
    <property type="term" value="F:protein serine/threonine kinase activity"/>
    <property type="evidence" value="ECO:0007669"/>
    <property type="project" value="UniProtKB-KW"/>
</dbReference>
<dbReference type="GO" id="GO:0005737">
    <property type="term" value="C:cytoplasm"/>
    <property type="evidence" value="ECO:0007669"/>
    <property type="project" value="TreeGrafter"/>
</dbReference>
<evidence type="ECO:0000256" key="4">
    <source>
        <dbReference type="ARBA" id="ARBA00022741"/>
    </source>
</evidence>
<keyword evidence="3" id="KW-0808">Transferase</keyword>
<evidence type="ECO:0000259" key="9">
    <source>
        <dbReference type="PROSITE" id="PS50011"/>
    </source>
</evidence>
<evidence type="ECO:0000256" key="8">
    <source>
        <dbReference type="ARBA" id="ARBA00048679"/>
    </source>
</evidence>
<dbReference type="GO" id="GO:0005524">
    <property type="term" value="F:ATP binding"/>
    <property type="evidence" value="ECO:0007669"/>
    <property type="project" value="UniProtKB-KW"/>
</dbReference>
<name>A0A6B2LC05_9EUKA</name>
<comment type="similarity">
    <text evidence="1">Belongs to the protein kinase superfamily. STE Ser/Thr protein kinase family. STE20 subfamily.</text>
</comment>
<dbReference type="PANTHER" id="PTHR48012">
    <property type="entry name" value="STERILE20-LIKE KINASE, ISOFORM B-RELATED"/>
    <property type="match status" value="1"/>
</dbReference>
<dbReference type="InterPro" id="IPR011009">
    <property type="entry name" value="Kinase-like_dom_sf"/>
</dbReference>
<organism evidence="10">
    <name type="scientific">Arcella intermedia</name>
    <dbReference type="NCBI Taxonomy" id="1963864"/>
    <lineage>
        <taxon>Eukaryota</taxon>
        <taxon>Amoebozoa</taxon>
        <taxon>Tubulinea</taxon>
        <taxon>Elardia</taxon>
        <taxon>Arcellinida</taxon>
        <taxon>Sphaerothecina</taxon>
        <taxon>Arcellidae</taxon>
        <taxon>Arcella</taxon>
    </lineage>
</organism>
<dbReference type="Gene3D" id="1.10.510.10">
    <property type="entry name" value="Transferase(Phosphotransferase) domain 1"/>
    <property type="match status" value="1"/>
</dbReference>
<dbReference type="PANTHER" id="PTHR48012:SF10">
    <property type="entry name" value="FI20177P1"/>
    <property type="match status" value="1"/>
</dbReference>
<comment type="catalytic activity">
    <reaction evidence="8">
        <text>L-seryl-[protein] + ATP = O-phospho-L-seryl-[protein] + ADP + H(+)</text>
        <dbReference type="Rhea" id="RHEA:17989"/>
        <dbReference type="Rhea" id="RHEA-COMP:9863"/>
        <dbReference type="Rhea" id="RHEA-COMP:11604"/>
        <dbReference type="ChEBI" id="CHEBI:15378"/>
        <dbReference type="ChEBI" id="CHEBI:29999"/>
        <dbReference type="ChEBI" id="CHEBI:30616"/>
        <dbReference type="ChEBI" id="CHEBI:83421"/>
        <dbReference type="ChEBI" id="CHEBI:456216"/>
        <dbReference type="EC" id="2.7.11.1"/>
    </reaction>
</comment>
<dbReference type="InterPro" id="IPR050629">
    <property type="entry name" value="STE20/SPS1-PAK"/>
</dbReference>
<dbReference type="EMBL" id="GIBP01005279">
    <property type="protein sequence ID" value="NDV34248.1"/>
    <property type="molecule type" value="Transcribed_RNA"/>
</dbReference>
<keyword evidence="6" id="KW-0067">ATP-binding</keyword>
<evidence type="ECO:0000256" key="7">
    <source>
        <dbReference type="ARBA" id="ARBA00047899"/>
    </source>
</evidence>
<feature type="domain" description="Protein kinase" evidence="9">
    <location>
        <begin position="1"/>
        <end position="223"/>
    </location>
</feature>
<reference evidence="10" key="1">
    <citation type="journal article" date="2020" name="J. Eukaryot. Microbiol.">
        <title>De novo Sequencing, Assembly and Annotation of the Transcriptome for the Free-Living Testate Amoeba Arcella intermedia.</title>
        <authorList>
            <person name="Ribeiro G.M."/>
            <person name="Porfirio-Sousa A.L."/>
            <person name="Maurer-Alcala X.X."/>
            <person name="Katz L.A."/>
            <person name="Lahr D.J.G."/>
        </authorList>
    </citation>
    <scope>NUCLEOTIDE SEQUENCE</scope>
</reference>
<dbReference type="SUPFAM" id="SSF56112">
    <property type="entry name" value="Protein kinase-like (PK-like)"/>
    <property type="match status" value="1"/>
</dbReference>
<dbReference type="InterPro" id="IPR001245">
    <property type="entry name" value="Ser-Thr/Tyr_kinase_cat_dom"/>
</dbReference>
<proteinExistence type="inferred from homology"/>
<dbReference type="InterPro" id="IPR000719">
    <property type="entry name" value="Prot_kinase_dom"/>
</dbReference>
<sequence>MSTFHENLIHLWGKDCFVDSSNCVWIPMEYMNGGSLQDSIRIVRQSKYGKDTIGNPLGIPEVLSLNELQIGWIISNVCKGLNYLHKLNRIHRDITSSNILLSKDARQVKIADFGFVLQIQEEEKRRSTCGTYEWMAPEILNSLPYSYSADIWSLGVVLYECAEAQTPYHGLTEIKILRQMKKGPPKLPKNKWSRDMLNFFSQCTQLSPKKRSTISQLIAHPWMTSLISDPELFNSDAFFNELSVIIHYAKADVKRRMAPYSPRK</sequence>
<evidence type="ECO:0000313" key="10">
    <source>
        <dbReference type="EMBL" id="NDV34248.1"/>
    </source>
</evidence>
<dbReference type="AlphaFoldDB" id="A0A6B2LC05"/>
<keyword evidence="5" id="KW-0418">Kinase</keyword>
<protein>
    <recommendedName>
        <fullName evidence="9">Protein kinase domain-containing protein</fullName>
    </recommendedName>
</protein>
<evidence type="ECO:0000256" key="5">
    <source>
        <dbReference type="ARBA" id="ARBA00022777"/>
    </source>
</evidence>
<evidence type="ECO:0000256" key="6">
    <source>
        <dbReference type="ARBA" id="ARBA00022840"/>
    </source>
</evidence>
<keyword evidence="4" id="KW-0547">Nucleotide-binding</keyword>
<evidence type="ECO:0000256" key="2">
    <source>
        <dbReference type="ARBA" id="ARBA00022527"/>
    </source>
</evidence>
<keyword evidence="2" id="KW-0723">Serine/threonine-protein kinase</keyword>
<dbReference type="PROSITE" id="PS50011">
    <property type="entry name" value="PROTEIN_KINASE_DOM"/>
    <property type="match status" value="1"/>
</dbReference>
<dbReference type="Pfam" id="PF00069">
    <property type="entry name" value="Pkinase"/>
    <property type="match status" value="1"/>
</dbReference>
<evidence type="ECO:0000256" key="1">
    <source>
        <dbReference type="ARBA" id="ARBA00008874"/>
    </source>
</evidence>
<evidence type="ECO:0000256" key="3">
    <source>
        <dbReference type="ARBA" id="ARBA00022679"/>
    </source>
</evidence>
<accession>A0A6B2LC05</accession>
<dbReference type="PRINTS" id="PR00109">
    <property type="entry name" value="TYRKINASE"/>
</dbReference>